<sequence>MNQYDVYLADLNPTIGREQRGRRPVLIISNSYENLLDVLTIIPITSLKEGRKIYPNEVLLKSELEKPSILLCQQIRTISKKRLIKKLTTIANPYTKKEIERVLCRRFEEME</sequence>
<protein>
    <submittedName>
        <fullName evidence="1">Programmed cell death toxin YdcE</fullName>
    </submittedName>
</protein>
<name>A0A1W1C6T8_9ZZZZ</name>
<dbReference type="Pfam" id="PF02452">
    <property type="entry name" value="PemK_toxin"/>
    <property type="match status" value="1"/>
</dbReference>
<dbReference type="GO" id="GO:0004521">
    <property type="term" value="F:RNA endonuclease activity"/>
    <property type="evidence" value="ECO:0007669"/>
    <property type="project" value="TreeGrafter"/>
</dbReference>
<reference evidence="1" key="1">
    <citation type="submission" date="2016-10" db="EMBL/GenBank/DDBJ databases">
        <authorList>
            <person name="de Groot N.N."/>
        </authorList>
    </citation>
    <scope>NUCLEOTIDE SEQUENCE</scope>
</reference>
<dbReference type="InterPro" id="IPR011067">
    <property type="entry name" value="Plasmid_toxin/cell-grow_inhib"/>
</dbReference>
<dbReference type="PANTHER" id="PTHR33988:SF2">
    <property type="entry name" value="ENDORIBONUCLEASE MAZF"/>
    <property type="match status" value="1"/>
</dbReference>
<dbReference type="AlphaFoldDB" id="A0A1W1C6T8"/>
<dbReference type="SUPFAM" id="SSF50118">
    <property type="entry name" value="Cell growth inhibitor/plasmid maintenance toxic component"/>
    <property type="match status" value="1"/>
</dbReference>
<dbReference type="InterPro" id="IPR003477">
    <property type="entry name" value="PemK-like"/>
</dbReference>
<organism evidence="1">
    <name type="scientific">hydrothermal vent metagenome</name>
    <dbReference type="NCBI Taxonomy" id="652676"/>
    <lineage>
        <taxon>unclassified sequences</taxon>
        <taxon>metagenomes</taxon>
        <taxon>ecological metagenomes</taxon>
    </lineage>
</organism>
<dbReference type="GO" id="GO:0016075">
    <property type="term" value="P:rRNA catabolic process"/>
    <property type="evidence" value="ECO:0007669"/>
    <property type="project" value="TreeGrafter"/>
</dbReference>
<dbReference type="Gene3D" id="2.30.30.110">
    <property type="match status" value="1"/>
</dbReference>
<gene>
    <name evidence="1" type="ORF">MNB_SV-12-1773</name>
</gene>
<proteinExistence type="predicted"/>
<dbReference type="PIRSF" id="PIRSF033490">
    <property type="entry name" value="MazF"/>
    <property type="match status" value="1"/>
</dbReference>
<dbReference type="GO" id="GO:0006402">
    <property type="term" value="P:mRNA catabolic process"/>
    <property type="evidence" value="ECO:0007669"/>
    <property type="project" value="TreeGrafter"/>
</dbReference>
<accession>A0A1W1C6T8</accession>
<dbReference type="PANTHER" id="PTHR33988">
    <property type="entry name" value="ENDORIBONUCLEASE MAZF-RELATED"/>
    <property type="match status" value="1"/>
</dbReference>
<dbReference type="GO" id="GO:0003677">
    <property type="term" value="F:DNA binding"/>
    <property type="evidence" value="ECO:0007669"/>
    <property type="project" value="InterPro"/>
</dbReference>
<dbReference type="EMBL" id="FPHE01000105">
    <property type="protein sequence ID" value="SFV61477.1"/>
    <property type="molecule type" value="Genomic_DNA"/>
</dbReference>
<evidence type="ECO:0000313" key="1">
    <source>
        <dbReference type="EMBL" id="SFV61477.1"/>
    </source>
</evidence>